<dbReference type="PANTHER" id="PTHR37310">
    <property type="entry name" value="CYTOPLASMIC PROTEIN-RELATED"/>
    <property type="match status" value="1"/>
</dbReference>
<dbReference type="InterPro" id="IPR005560">
    <property type="entry name" value="Csp_YhjQ"/>
</dbReference>
<evidence type="ECO:0000313" key="2">
    <source>
        <dbReference type="Proteomes" id="UP001168528"/>
    </source>
</evidence>
<dbReference type="PANTHER" id="PTHR37310:SF1">
    <property type="entry name" value="CYTOPLASMIC PROTEIN"/>
    <property type="match status" value="1"/>
</dbReference>
<dbReference type="Pfam" id="PF03860">
    <property type="entry name" value="Csp"/>
    <property type="match status" value="1"/>
</dbReference>
<dbReference type="InterPro" id="IPR044543">
    <property type="entry name" value="YHJQ-like"/>
</dbReference>
<dbReference type="Gene3D" id="1.20.1270.360">
    <property type="match status" value="1"/>
</dbReference>
<reference evidence="1" key="1">
    <citation type="submission" date="2023-07" db="EMBL/GenBank/DDBJ databases">
        <title>The genome sequence of Rhodocytophaga aerolata KACC 12507.</title>
        <authorList>
            <person name="Zhang X."/>
        </authorList>
    </citation>
    <scope>NUCLEOTIDE SEQUENCE</scope>
    <source>
        <strain evidence="1">KACC 12507</strain>
    </source>
</reference>
<dbReference type="CDD" id="cd08026">
    <property type="entry name" value="DUF326"/>
    <property type="match status" value="1"/>
</dbReference>
<dbReference type="RefSeq" id="WP_302037391.1">
    <property type="nucleotide sequence ID" value="NZ_JAUKPO010000004.1"/>
</dbReference>
<organism evidence="1 2">
    <name type="scientific">Rhodocytophaga aerolata</name>
    <dbReference type="NCBI Taxonomy" id="455078"/>
    <lineage>
        <taxon>Bacteria</taxon>
        <taxon>Pseudomonadati</taxon>
        <taxon>Bacteroidota</taxon>
        <taxon>Cytophagia</taxon>
        <taxon>Cytophagales</taxon>
        <taxon>Rhodocytophagaceae</taxon>
        <taxon>Rhodocytophaga</taxon>
    </lineage>
</organism>
<dbReference type="Proteomes" id="UP001168528">
    <property type="component" value="Unassembled WGS sequence"/>
</dbReference>
<sequence>MQTQQHQDLIRQLLECAFTCENCATACLQEKDVQMMARCIALDRDCSDICLQAARLLQRHSEVAAEFLQVCEKICQMCGDECAKHHHEHCQQCAQACHSCAEACRSAHV</sequence>
<accession>A0ABT8R7C9</accession>
<keyword evidence="2" id="KW-1185">Reference proteome</keyword>
<evidence type="ECO:0000313" key="1">
    <source>
        <dbReference type="EMBL" id="MDO1446590.1"/>
    </source>
</evidence>
<comment type="caution">
    <text evidence="1">The sequence shown here is derived from an EMBL/GenBank/DDBJ whole genome shotgun (WGS) entry which is preliminary data.</text>
</comment>
<protein>
    <submittedName>
        <fullName evidence="1">Four-helix bundle copper-binding protein</fullName>
    </submittedName>
</protein>
<gene>
    <name evidence="1" type="ORF">Q0590_10035</name>
</gene>
<dbReference type="EMBL" id="JAUKPO010000004">
    <property type="protein sequence ID" value="MDO1446590.1"/>
    <property type="molecule type" value="Genomic_DNA"/>
</dbReference>
<name>A0ABT8R7C9_9BACT</name>
<proteinExistence type="predicted"/>